<dbReference type="Gene3D" id="3.40.50.300">
    <property type="entry name" value="P-loop containing nucleotide triphosphate hydrolases"/>
    <property type="match status" value="1"/>
</dbReference>
<reference evidence="6 7" key="1">
    <citation type="journal article" date="2013" name="Nat. Genet.">
        <title>The genome of the hydatid tapeworm Echinococcus granulosus.</title>
        <authorList>
            <person name="Zheng H."/>
            <person name="Zhang W."/>
            <person name="Zhang L."/>
            <person name="Zhang Z."/>
            <person name="Li J."/>
            <person name="Lu G."/>
            <person name="Zhu Y."/>
            <person name="Wang Y."/>
            <person name="Huang Y."/>
            <person name="Liu J."/>
            <person name="Kang H."/>
            <person name="Chen J."/>
            <person name="Wang L."/>
            <person name="Chen A."/>
            <person name="Yu S."/>
            <person name="Gao Z."/>
            <person name="Jin L."/>
            <person name="Gu W."/>
            <person name="Wang Z."/>
            <person name="Zhao L."/>
            <person name="Shi B."/>
            <person name="Wen H."/>
            <person name="Lin R."/>
            <person name="Jones M.K."/>
            <person name="Brejova B."/>
            <person name="Vinar T."/>
            <person name="Zhao G."/>
            <person name="McManus D.P."/>
            <person name="Chen Z."/>
            <person name="Zhou Y."/>
            <person name="Wang S."/>
        </authorList>
    </citation>
    <scope>NUCLEOTIDE SEQUENCE [LARGE SCALE GENOMIC DNA]</scope>
</reference>
<evidence type="ECO:0000256" key="2">
    <source>
        <dbReference type="ARBA" id="ARBA00013262"/>
    </source>
</evidence>
<dbReference type="AlphaFoldDB" id="W6UX17"/>
<dbReference type="RefSeq" id="XP_024354253.1">
    <property type="nucleotide sequence ID" value="XM_024491400.1"/>
</dbReference>
<comment type="caution">
    <text evidence="6">The sequence shown here is derived from an EMBL/GenBank/DDBJ whole genome shotgun (WGS) entry which is preliminary data.</text>
</comment>
<name>W6UX17_ECHGR</name>
<dbReference type="EC" id="2.8.2.20" evidence="2 5"/>
<comment type="similarity">
    <text evidence="1 5">Belongs to the protein sulfotransferase family.</text>
</comment>
<comment type="catalytic activity">
    <reaction evidence="4 5">
        <text>L-tyrosyl-[protein] + 3'-phosphoadenylyl sulfate = O-sulfo-L-tyrosine-[protein] + adenosine 3',5'-bisphosphate + H(+)</text>
        <dbReference type="Rhea" id="RHEA:16801"/>
        <dbReference type="Rhea" id="RHEA-COMP:10136"/>
        <dbReference type="Rhea" id="RHEA-COMP:11688"/>
        <dbReference type="ChEBI" id="CHEBI:15378"/>
        <dbReference type="ChEBI" id="CHEBI:46858"/>
        <dbReference type="ChEBI" id="CHEBI:58339"/>
        <dbReference type="ChEBI" id="CHEBI:58343"/>
        <dbReference type="ChEBI" id="CHEBI:65286"/>
        <dbReference type="EC" id="2.8.2.20"/>
    </reaction>
</comment>
<dbReference type="OMA" id="HNIESER"/>
<dbReference type="GeneID" id="36337866"/>
<comment type="function">
    <text evidence="5">Catalyzes the O-sulfation of tyrosine residues within acidic motifs of polypeptides, using 3'-phosphoadenylyl sulfate (PAPS) as cosubstrate.</text>
</comment>
<evidence type="ECO:0000256" key="4">
    <source>
        <dbReference type="ARBA" id="ARBA00048460"/>
    </source>
</evidence>
<dbReference type="PANTHER" id="PTHR12788">
    <property type="entry name" value="PROTEIN-TYROSINE SULFOTRANSFERASE 2"/>
    <property type="match status" value="1"/>
</dbReference>
<accession>W6UX17</accession>
<dbReference type="PANTHER" id="PTHR12788:SF10">
    <property type="entry name" value="PROTEIN-TYROSINE SULFOTRANSFERASE"/>
    <property type="match status" value="1"/>
</dbReference>
<evidence type="ECO:0000256" key="5">
    <source>
        <dbReference type="RuleBase" id="RU365018"/>
    </source>
</evidence>
<dbReference type="KEGG" id="egl:EGR_02151"/>
<dbReference type="EMBL" id="APAU02000009">
    <property type="protein sequence ID" value="EUB63057.1"/>
    <property type="molecule type" value="Genomic_DNA"/>
</dbReference>
<dbReference type="STRING" id="6210.W6UX17"/>
<proteinExistence type="inferred from homology"/>
<evidence type="ECO:0000256" key="1">
    <source>
        <dbReference type="ARBA" id="ARBA00009988"/>
    </source>
</evidence>
<dbReference type="Proteomes" id="UP000019149">
    <property type="component" value="Unassembled WGS sequence"/>
</dbReference>
<dbReference type="SUPFAM" id="SSF52540">
    <property type="entry name" value="P-loop containing nucleoside triphosphate hydrolases"/>
    <property type="match status" value="1"/>
</dbReference>
<gene>
    <name evidence="6" type="ORF">EGR_02151</name>
</gene>
<dbReference type="Pfam" id="PF13469">
    <property type="entry name" value="Sulfotransfer_3"/>
    <property type="match status" value="1"/>
</dbReference>
<dbReference type="GO" id="GO:0005794">
    <property type="term" value="C:Golgi apparatus"/>
    <property type="evidence" value="ECO:0007669"/>
    <property type="project" value="UniProtKB-ARBA"/>
</dbReference>
<dbReference type="InterPro" id="IPR026634">
    <property type="entry name" value="TPST-like"/>
</dbReference>
<protein>
    <recommendedName>
        <fullName evidence="2 5">Protein-tyrosine sulfotransferase</fullName>
        <ecNumber evidence="2 5">2.8.2.20</ecNumber>
    </recommendedName>
</protein>
<evidence type="ECO:0000313" key="7">
    <source>
        <dbReference type="Proteomes" id="UP000019149"/>
    </source>
</evidence>
<dbReference type="GO" id="GO:0008476">
    <property type="term" value="F:protein-tyrosine sulfotransferase activity"/>
    <property type="evidence" value="ECO:0007669"/>
    <property type="project" value="UniProtKB-EC"/>
</dbReference>
<dbReference type="InterPro" id="IPR027417">
    <property type="entry name" value="P-loop_NTPase"/>
</dbReference>
<evidence type="ECO:0000313" key="6">
    <source>
        <dbReference type="EMBL" id="EUB63057.1"/>
    </source>
</evidence>
<dbReference type="OrthoDB" id="545675at2759"/>
<evidence type="ECO:0000256" key="3">
    <source>
        <dbReference type="ARBA" id="ARBA00022679"/>
    </source>
</evidence>
<dbReference type="CTD" id="36337866"/>
<organism evidence="6 7">
    <name type="scientific">Echinococcus granulosus</name>
    <name type="common">Hydatid tapeworm</name>
    <dbReference type="NCBI Taxonomy" id="6210"/>
    <lineage>
        <taxon>Eukaryota</taxon>
        <taxon>Metazoa</taxon>
        <taxon>Spiralia</taxon>
        <taxon>Lophotrochozoa</taxon>
        <taxon>Platyhelminthes</taxon>
        <taxon>Cestoda</taxon>
        <taxon>Eucestoda</taxon>
        <taxon>Cyclophyllidea</taxon>
        <taxon>Taeniidae</taxon>
        <taxon>Echinococcus</taxon>
        <taxon>Echinococcus granulosus group</taxon>
    </lineage>
</organism>
<sequence>MPLICLSRNRLQCILVILLCSCGLLLYMNAVPCIIPTCNDPSNTDTASLSNEPLIFIGGYPRSGTTLMRVLLDVHPSVRCGPETHILPHILYLYSFKIDHIFGQLHGANITHELVDSIFVHAISTLIHKTGPNAERLCAKDPFIDLCLKQLLHLFPKSLFILMVRDGRAVTNSVLRKERSTSQVVFPIYTEALTQWSLPGSAVPPSLIQKSRSYEMLRYFGYASLTIPPVYGIPELEVQKRAQMLEKNEEFRKLFKL</sequence>
<keyword evidence="3 5" id="KW-0808">Transferase</keyword>
<keyword evidence="7" id="KW-1185">Reference proteome</keyword>